<organism evidence="3 4">
    <name type="scientific">Persicirhabdus sediminis</name>
    <dbReference type="NCBI Taxonomy" id="454144"/>
    <lineage>
        <taxon>Bacteria</taxon>
        <taxon>Pseudomonadati</taxon>
        <taxon>Verrucomicrobiota</taxon>
        <taxon>Verrucomicrobiia</taxon>
        <taxon>Verrucomicrobiales</taxon>
        <taxon>Verrucomicrobiaceae</taxon>
        <taxon>Persicirhabdus</taxon>
    </lineage>
</organism>
<name>A0A8J7SGI3_9BACT</name>
<dbReference type="AlphaFoldDB" id="A0A8J7SGI3"/>
<evidence type="ECO:0000256" key="2">
    <source>
        <dbReference type="SAM" id="SignalP"/>
    </source>
</evidence>
<evidence type="ECO:0000256" key="1">
    <source>
        <dbReference type="SAM" id="MobiDB-lite"/>
    </source>
</evidence>
<evidence type="ECO:0000313" key="3">
    <source>
        <dbReference type="EMBL" id="MBK1790140.1"/>
    </source>
</evidence>
<keyword evidence="4" id="KW-1185">Reference proteome</keyword>
<dbReference type="RefSeq" id="WP_200310179.1">
    <property type="nucleotide sequence ID" value="NZ_JAENIM010000016.1"/>
</dbReference>
<comment type="caution">
    <text evidence="3">The sequence shown here is derived from an EMBL/GenBank/DDBJ whole genome shotgun (WGS) entry which is preliminary data.</text>
</comment>
<sequence length="298" mass="33520">MRYYKLLMASLLFSASVVSVHASDLETLTLKTGKVYESVTIREILPDGIKIFHAAGSATIAYEDLTKEIQEELGGFDAEKAKAYREGDRADQLRIAKKLATPAVAKEDVEKSTSSTSRSGSSDKKSGSVDAGPFKLVRFGAWDEKSPEVIKHYWANDWSRVERARYRGEIVKVAMEAKGSGTLKLDIFWLGSNYEEGVNTTERILKRDRRTYTVDGSLKKAEYFDFLYEKPKREKVTSTTNHGNTGFGNHSTHVTSTVRHGKNYEGWVIRLSMDGKILNVRASNDKFKHWAHPSENPL</sequence>
<accession>A0A8J7SGI3</accession>
<gene>
    <name evidence="3" type="ORF">JIN82_03100</name>
</gene>
<feature type="signal peptide" evidence="2">
    <location>
        <begin position="1"/>
        <end position="22"/>
    </location>
</feature>
<reference evidence="3" key="1">
    <citation type="submission" date="2021-01" db="EMBL/GenBank/DDBJ databases">
        <title>Modified the classification status of verrucomicrobia.</title>
        <authorList>
            <person name="Feng X."/>
        </authorList>
    </citation>
    <scope>NUCLEOTIDE SEQUENCE</scope>
    <source>
        <strain evidence="3">_KCTC 22039</strain>
    </source>
</reference>
<evidence type="ECO:0000313" key="4">
    <source>
        <dbReference type="Proteomes" id="UP000624703"/>
    </source>
</evidence>
<proteinExistence type="predicted"/>
<feature type="region of interest" description="Disordered" evidence="1">
    <location>
        <begin position="106"/>
        <end position="129"/>
    </location>
</feature>
<dbReference type="Proteomes" id="UP000624703">
    <property type="component" value="Unassembled WGS sequence"/>
</dbReference>
<feature type="chain" id="PRO_5035239727" evidence="2">
    <location>
        <begin position="23"/>
        <end position="298"/>
    </location>
</feature>
<keyword evidence="2" id="KW-0732">Signal</keyword>
<protein>
    <submittedName>
        <fullName evidence="3">Uncharacterized protein</fullName>
    </submittedName>
</protein>
<dbReference type="EMBL" id="JAENIM010000016">
    <property type="protein sequence ID" value="MBK1790140.1"/>
    <property type="molecule type" value="Genomic_DNA"/>
</dbReference>